<proteinExistence type="predicted"/>
<dbReference type="STRING" id="1797197.A2Y75_02835"/>
<dbReference type="Pfam" id="PF00149">
    <property type="entry name" value="Metallophos"/>
    <property type="match status" value="1"/>
</dbReference>
<dbReference type="CDD" id="cd00838">
    <property type="entry name" value="MPP_superfamily"/>
    <property type="match status" value="1"/>
</dbReference>
<evidence type="ECO:0000259" key="1">
    <source>
        <dbReference type="Pfam" id="PF00149"/>
    </source>
</evidence>
<dbReference type="PANTHER" id="PTHR36492:SF2">
    <property type="entry name" value="[ACYL-CARRIER-PROTEIN] PHOSPHODIESTERASE PPTH"/>
    <property type="match status" value="1"/>
</dbReference>
<dbReference type="GO" id="GO:0016787">
    <property type="term" value="F:hydrolase activity"/>
    <property type="evidence" value="ECO:0007669"/>
    <property type="project" value="InterPro"/>
</dbReference>
<accession>A0A1F2WNS6</accession>
<evidence type="ECO:0000313" key="2">
    <source>
        <dbReference type="EMBL" id="OFW58502.1"/>
    </source>
</evidence>
<gene>
    <name evidence="2" type="ORF">A2Y75_02835</name>
</gene>
<comment type="caution">
    <text evidence="2">The sequence shown here is derived from an EMBL/GenBank/DDBJ whole genome shotgun (WGS) entry which is preliminary data.</text>
</comment>
<dbReference type="AlphaFoldDB" id="A0A1F2WNS6"/>
<dbReference type="InterPro" id="IPR029052">
    <property type="entry name" value="Metallo-depent_PP-like"/>
</dbReference>
<feature type="domain" description="Calcineurin-like phosphoesterase" evidence="1">
    <location>
        <begin position="1"/>
        <end position="247"/>
    </location>
</feature>
<name>A0A1F2WNS6_9ACTN</name>
<dbReference type="Proteomes" id="UP000177876">
    <property type="component" value="Unassembled WGS sequence"/>
</dbReference>
<sequence length="298" mass="34340">MRIAFTGDLHVDISQRNWELVPYMSEVLKIIDPDIFIIAGDISPELGDIEYCLDCFANLRCHKLFVPGNQDIWVLSDEMQRQGHDSYEKYYFYLPELCRRNGFIPLWMEPFIYGGIGFIGNIGWHDHAGAGSGEGEFLKSYRYLLDSIWNDMRWACWSDISMMAEGNSPPVRRPDYEVAREFNLRLDQDLENFAHDQSVKEVVVVTHYPPFSELSIVGMPFPGSRDTETILFSHPKVSISISGHIHDRRDALVRGIRAIRCSVGYITRDQGKYQDVVKNCLEVIHLIDRDDFLPKAQA</sequence>
<dbReference type="Gene3D" id="3.60.21.10">
    <property type="match status" value="1"/>
</dbReference>
<dbReference type="PANTHER" id="PTHR36492">
    <property type="match status" value="1"/>
</dbReference>
<dbReference type="EMBL" id="MELK01000022">
    <property type="protein sequence ID" value="OFW58502.1"/>
    <property type="molecule type" value="Genomic_DNA"/>
</dbReference>
<reference evidence="2 3" key="1">
    <citation type="journal article" date="2016" name="Nat. Commun.">
        <title>Thousands of microbial genomes shed light on interconnected biogeochemical processes in an aquifer system.</title>
        <authorList>
            <person name="Anantharaman K."/>
            <person name="Brown C.T."/>
            <person name="Hug L.A."/>
            <person name="Sharon I."/>
            <person name="Castelle C.J."/>
            <person name="Probst A.J."/>
            <person name="Thomas B.C."/>
            <person name="Singh A."/>
            <person name="Wilkins M.J."/>
            <person name="Karaoz U."/>
            <person name="Brodie E.L."/>
            <person name="Williams K.H."/>
            <person name="Hubbard S.S."/>
            <person name="Banfield J.F."/>
        </authorList>
    </citation>
    <scope>NUCLEOTIDE SEQUENCE [LARGE SCALE GENOMIC DNA]</scope>
</reference>
<evidence type="ECO:0000313" key="3">
    <source>
        <dbReference type="Proteomes" id="UP000177876"/>
    </source>
</evidence>
<dbReference type="InterPro" id="IPR052963">
    <property type="entry name" value="Pantetheine_PDE"/>
</dbReference>
<protein>
    <recommendedName>
        <fullName evidence="1">Calcineurin-like phosphoesterase domain-containing protein</fullName>
    </recommendedName>
</protein>
<organism evidence="2 3">
    <name type="scientific">Candidatus Solincola sediminis</name>
    <dbReference type="NCBI Taxonomy" id="1797199"/>
    <lineage>
        <taxon>Bacteria</taxon>
        <taxon>Bacillati</taxon>
        <taxon>Actinomycetota</taxon>
        <taxon>Candidatus Geothermincolia</taxon>
        <taxon>Candidatus Geothermincolales</taxon>
        <taxon>Candidatus Geothermincolaceae</taxon>
        <taxon>Candidatus Solincola</taxon>
    </lineage>
</organism>
<dbReference type="InterPro" id="IPR004843">
    <property type="entry name" value="Calcineurin-like_PHP"/>
</dbReference>
<dbReference type="SUPFAM" id="SSF56300">
    <property type="entry name" value="Metallo-dependent phosphatases"/>
    <property type="match status" value="1"/>
</dbReference>